<proteinExistence type="predicted"/>
<dbReference type="AlphaFoldDB" id="A0A822ZB47"/>
<gene>
    <name evidence="1" type="ORF">HUJ06_013070</name>
</gene>
<dbReference type="Proteomes" id="UP000607653">
    <property type="component" value="Unassembled WGS sequence"/>
</dbReference>
<protein>
    <submittedName>
        <fullName evidence="1">Uncharacterized protein</fullName>
    </submittedName>
</protein>
<evidence type="ECO:0000313" key="1">
    <source>
        <dbReference type="EMBL" id="DAD38748.1"/>
    </source>
</evidence>
<organism evidence="1 2">
    <name type="scientific">Nelumbo nucifera</name>
    <name type="common">Sacred lotus</name>
    <dbReference type="NCBI Taxonomy" id="4432"/>
    <lineage>
        <taxon>Eukaryota</taxon>
        <taxon>Viridiplantae</taxon>
        <taxon>Streptophyta</taxon>
        <taxon>Embryophyta</taxon>
        <taxon>Tracheophyta</taxon>
        <taxon>Spermatophyta</taxon>
        <taxon>Magnoliopsida</taxon>
        <taxon>Proteales</taxon>
        <taxon>Nelumbonaceae</taxon>
        <taxon>Nelumbo</taxon>
    </lineage>
</organism>
<name>A0A822ZB47_NELNU</name>
<sequence>MNVTHLERRVVMVQLIIQLYQQDQIQISLLMPGGTTPSQEPQHQMHKVEHGLHHVLLKFSH</sequence>
<dbReference type="EMBL" id="DUZY01000005">
    <property type="protein sequence ID" value="DAD38748.1"/>
    <property type="molecule type" value="Genomic_DNA"/>
</dbReference>
<comment type="caution">
    <text evidence="1">The sequence shown here is derived from an EMBL/GenBank/DDBJ whole genome shotgun (WGS) entry which is preliminary data.</text>
</comment>
<reference evidence="1 2" key="1">
    <citation type="journal article" date="2020" name="Mol. Biol. Evol.">
        <title>Distinct Expression and Methylation Patterns for Genes with Different Fates following a Single Whole-Genome Duplication in Flowering Plants.</title>
        <authorList>
            <person name="Shi T."/>
            <person name="Rahmani R.S."/>
            <person name="Gugger P.F."/>
            <person name="Wang M."/>
            <person name="Li H."/>
            <person name="Zhang Y."/>
            <person name="Li Z."/>
            <person name="Wang Q."/>
            <person name="Van de Peer Y."/>
            <person name="Marchal K."/>
            <person name="Chen J."/>
        </authorList>
    </citation>
    <scope>NUCLEOTIDE SEQUENCE [LARGE SCALE GENOMIC DNA]</scope>
    <source>
        <tissue evidence="1">Leaf</tissue>
    </source>
</reference>
<evidence type="ECO:0000313" key="2">
    <source>
        <dbReference type="Proteomes" id="UP000607653"/>
    </source>
</evidence>
<keyword evidence="2" id="KW-1185">Reference proteome</keyword>
<accession>A0A822ZB47</accession>